<reference evidence="2 3" key="1">
    <citation type="submission" date="2009-08" db="EMBL/GenBank/DDBJ databases">
        <title>The draft genome of Rhodobacter sp. SW2.</title>
        <authorList>
            <consortium name="US DOE Joint Genome Institute (JGI-PGF)"/>
            <person name="Lucas S."/>
            <person name="Copeland A."/>
            <person name="Lapidus A."/>
            <person name="Glavina del Rio T."/>
            <person name="Tice H."/>
            <person name="Bruce D."/>
            <person name="Goodwin L."/>
            <person name="Pitluck S."/>
            <person name="Larimer F."/>
            <person name="Land M.L."/>
            <person name="Hauser L."/>
            <person name="Emerson D."/>
        </authorList>
    </citation>
    <scope>NUCLEOTIDE SEQUENCE [LARGE SCALE GENOMIC DNA]</scope>
    <source>
        <strain evidence="2 3">SW2</strain>
    </source>
</reference>
<dbReference type="PANTHER" id="PTHR36114:SF1">
    <property type="entry name" value="16.7 KDA PROTEIN IN WHIE LOCUS"/>
    <property type="match status" value="1"/>
</dbReference>
<evidence type="ECO:0000313" key="2">
    <source>
        <dbReference type="EMBL" id="EEW24965.1"/>
    </source>
</evidence>
<dbReference type="Gene3D" id="2.60.120.10">
    <property type="entry name" value="Jelly Rolls"/>
    <property type="match status" value="1"/>
</dbReference>
<feature type="domain" description="Cupin type-2" evidence="1">
    <location>
        <begin position="36"/>
        <end position="103"/>
    </location>
</feature>
<dbReference type="InterPro" id="IPR013096">
    <property type="entry name" value="Cupin_2"/>
</dbReference>
<accession>C8S293</accession>
<sequence>MPTVLPAPDEFWTAERCFITELHNAPQSPEASLARARVEPGVTTQLHSLTGVTEVYIVQQGSGLLEIAGARLRLHTGDRAIIPPGTPQRIHNDGAEELVFLCLCTPRFVPAAYVDLESS</sequence>
<dbReference type="eggNOG" id="COG0662">
    <property type="taxonomic scope" value="Bacteria"/>
</dbReference>
<dbReference type="EMBL" id="ACYY01000013">
    <property type="protein sequence ID" value="EEW24965.1"/>
    <property type="molecule type" value="Genomic_DNA"/>
</dbReference>
<dbReference type="Proteomes" id="UP000010121">
    <property type="component" value="Unassembled WGS sequence"/>
</dbReference>
<dbReference type="AlphaFoldDB" id="C8S293"/>
<dbReference type="InterPro" id="IPR052044">
    <property type="entry name" value="PKS_Associated_Protein"/>
</dbReference>
<dbReference type="InterPro" id="IPR014710">
    <property type="entry name" value="RmlC-like_jellyroll"/>
</dbReference>
<proteinExistence type="predicted"/>
<dbReference type="OrthoDB" id="7870362at2"/>
<dbReference type="CDD" id="cd02214">
    <property type="entry name" value="cupin_MJ1618"/>
    <property type="match status" value="1"/>
</dbReference>
<evidence type="ECO:0000313" key="3">
    <source>
        <dbReference type="Proteomes" id="UP000010121"/>
    </source>
</evidence>
<comment type="caution">
    <text evidence="2">The sequence shown here is derived from an EMBL/GenBank/DDBJ whole genome shotgun (WGS) entry which is preliminary data.</text>
</comment>
<keyword evidence="3" id="KW-1185">Reference proteome</keyword>
<protein>
    <submittedName>
        <fullName evidence="2">Cupin 2 conserved barrel domain protein</fullName>
    </submittedName>
</protein>
<gene>
    <name evidence="2" type="ORF">Rsw2DRAFT_2162</name>
</gene>
<dbReference type="InterPro" id="IPR011051">
    <property type="entry name" value="RmlC_Cupin_sf"/>
</dbReference>
<dbReference type="STRING" id="371731.Rsw2DRAFT_2162"/>
<dbReference type="RefSeq" id="WP_008030869.1">
    <property type="nucleotide sequence ID" value="NZ_ACYY01000013.1"/>
</dbReference>
<organism evidence="2 3">
    <name type="scientific">Rhodobacter ferrooxidans</name>
    <dbReference type="NCBI Taxonomy" id="371731"/>
    <lineage>
        <taxon>Bacteria</taxon>
        <taxon>Pseudomonadati</taxon>
        <taxon>Pseudomonadota</taxon>
        <taxon>Alphaproteobacteria</taxon>
        <taxon>Rhodobacterales</taxon>
        <taxon>Rhodobacter group</taxon>
        <taxon>Rhodobacter</taxon>
    </lineage>
</organism>
<dbReference type="SUPFAM" id="SSF51182">
    <property type="entry name" value="RmlC-like cupins"/>
    <property type="match status" value="1"/>
</dbReference>
<name>C8S293_9RHOB</name>
<dbReference type="Pfam" id="PF07883">
    <property type="entry name" value="Cupin_2"/>
    <property type="match status" value="1"/>
</dbReference>
<evidence type="ECO:0000259" key="1">
    <source>
        <dbReference type="Pfam" id="PF07883"/>
    </source>
</evidence>
<dbReference type="PANTHER" id="PTHR36114">
    <property type="entry name" value="16.7 KDA PROTEIN IN WHIE LOCUS"/>
    <property type="match status" value="1"/>
</dbReference>